<reference evidence="1" key="2">
    <citation type="submission" date="2020-09" db="EMBL/GenBank/DDBJ databases">
        <authorList>
            <person name="Sun Q."/>
            <person name="Sedlacek I."/>
        </authorList>
    </citation>
    <scope>NUCLEOTIDE SEQUENCE</scope>
    <source>
        <strain evidence="1">CCM 7086</strain>
    </source>
</reference>
<keyword evidence="2" id="KW-1185">Reference proteome</keyword>
<evidence type="ECO:0000313" key="2">
    <source>
        <dbReference type="Proteomes" id="UP000620266"/>
    </source>
</evidence>
<dbReference type="Proteomes" id="UP000620266">
    <property type="component" value="Unassembled WGS sequence"/>
</dbReference>
<dbReference type="RefSeq" id="WP_188394692.1">
    <property type="nucleotide sequence ID" value="NZ_BMCG01000001.1"/>
</dbReference>
<accession>A0A8J2UJU8</accession>
<organism evidence="1 2">
    <name type="scientific">Oxalicibacterium flavum</name>
    <dbReference type="NCBI Taxonomy" id="179467"/>
    <lineage>
        <taxon>Bacteria</taxon>
        <taxon>Pseudomonadati</taxon>
        <taxon>Pseudomonadota</taxon>
        <taxon>Betaproteobacteria</taxon>
        <taxon>Burkholderiales</taxon>
        <taxon>Oxalobacteraceae</taxon>
        <taxon>Oxalicibacterium</taxon>
    </lineage>
</organism>
<proteinExistence type="predicted"/>
<comment type="caution">
    <text evidence="1">The sequence shown here is derived from an EMBL/GenBank/DDBJ whole genome shotgun (WGS) entry which is preliminary data.</text>
</comment>
<dbReference type="EMBL" id="BMCG01000001">
    <property type="protein sequence ID" value="GGB99661.1"/>
    <property type="molecule type" value="Genomic_DNA"/>
</dbReference>
<protein>
    <submittedName>
        <fullName evidence="1">Uncharacterized protein</fullName>
    </submittedName>
</protein>
<sequence length="184" mass="19887">MRKTACVLLALCMVACNNSDDIRTGEAAQRHALLSEPAFAFDAQEFADAFNAAARRHGSAFRIDHIDVRHGAVHDYFQQVFGAGMSLTAGISKESGRITSVTALVNGSDADADRKKLLILAEIVMSATNPRLPREQSVATATAMLQEVSASSDAHPFPQRFVDHVRYGLRNDSGVGYWLIANPA</sequence>
<evidence type="ECO:0000313" key="1">
    <source>
        <dbReference type="EMBL" id="GGB99661.1"/>
    </source>
</evidence>
<dbReference type="AlphaFoldDB" id="A0A8J2UJU8"/>
<gene>
    <name evidence="1" type="ORF">GCM10007205_06230</name>
</gene>
<reference evidence="1" key="1">
    <citation type="journal article" date="2014" name="Int. J. Syst. Evol. Microbiol.">
        <title>Complete genome sequence of Corynebacterium casei LMG S-19264T (=DSM 44701T), isolated from a smear-ripened cheese.</title>
        <authorList>
            <consortium name="US DOE Joint Genome Institute (JGI-PGF)"/>
            <person name="Walter F."/>
            <person name="Albersmeier A."/>
            <person name="Kalinowski J."/>
            <person name="Ruckert C."/>
        </authorList>
    </citation>
    <scope>NUCLEOTIDE SEQUENCE</scope>
    <source>
        <strain evidence="1">CCM 7086</strain>
    </source>
</reference>
<name>A0A8J2UJU8_9BURK</name>